<reference evidence="1" key="1">
    <citation type="submission" date="2018-02" db="EMBL/GenBank/DDBJ databases">
        <title>Rhizophora mucronata_Transcriptome.</title>
        <authorList>
            <person name="Meera S.P."/>
            <person name="Sreeshan A."/>
            <person name="Augustine A."/>
        </authorList>
    </citation>
    <scope>NUCLEOTIDE SEQUENCE</scope>
    <source>
        <tissue evidence="1">Leaf</tissue>
    </source>
</reference>
<sequence length="58" mass="6506">MEINNVELSCLTMPIGSLIGHIMTTCERVVYWVTVICEQFKLLACSFAKNKANPTIDD</sequence>
<proteinExistence type="predicted"/>
<dbReference type="EMBL" id="GGEC01090221">
    <property type="protein sequence ID" value="MBX70705.1"/>
    <property type="molecule type" value="Transcribed_RNA"/>
</dbReference>
<organism evidence="1">
    <name type="scientific">Rhizophora mucronata</name>
    <name type="common">Asiatic mangrove</name>
    <dbReference type="NCBI Taxonomy" id="61149"/>
    <lineage>
        <taxon>Eukaryota</taxon>
        <taxon>Viridiplantae</taxon>
        <taxon>Streptophyta</taxon>
        <taxon>Embryophyta</taxon>
        <taxon>Tracheophyta</taxon>
        <taxon>Spermatophyta</taxon>
        <taxon>Magnoliopsida</taxon>
        <taxon>eudicotyledons</taxon>
        <taxon>Gunneridae</taxon>
        <taxon>Pentapetalae</taxon>
        <taxon>rosids</taxon>
        <taxon>fabids</taxon>
        <taxon>Malpighiales</taxon>
        <taxon>Rhizophoraceae</taxon>
        <taxon>Rhizophora</taxon>
    </lineage>
</organism>
<evidence type="ECO:0000313" key="1">
    <source>
        <dbReference type="EMBL" id="MBX70705.1"/>
    </source>
</evidence>
<accession>A0A2P2QUS2</accession>
<dbReference type="AlphaFoldDB" id="A0A2P2QUS2"/>
<protein>
    <submittedName>
        <fullName evidence="1">Uncharacterized protein</fullName>
    </submittedName>
</protein>
<name>A0A2P2QUS2_RHIMU</name>